<dbReference type="Gene3D" id="3.40.190.150">
    <property type="entry name" value="Bordetella uptake gene, domain 1"/>
    <property type="match status" value="1"/>
</dbReference>
<dbReference type="InterPro" id="IPR005064">
    <property type="entry name" value="BUG"/>
</dbReference>
<dbReference type="PANTHER" id="PTHR42928">
    <property type="entry name" value="TRICARBOXYLATE-BINDING PROTEIN"/>
    <property type="match status" value="1"/>
</dbReference>
<dbReference type="KEGG" id="btrm:SAMEA390648702895"/>
<dbReference type="RefSeq" id="WP_025517348.1">
    <property type="nucleotide sequence ID" value="NZ_CP016340.1"/>
</dbReference>
<organism evidence="3 4">
    <name type="scientific">Bordetella trematum</name>
    <dbReference type="NCBI Taxonomy" id="123899"/>
    <lineage>
        <taxon>Bacteria</taxon>
        <taxon>Pseudomonadati</taxon>
        <taxon>Pseudomonadota</taxon>
        <taxon>Betaproteobacteria</taxon>
        <taxon>Burkholderiales</taxon>
        <taxon>Alcaligenaceae</taxon>
        <taxon>Bordetella</taxon>
    </lineage>
</organism>
<dbReference type="Gene3D" id="3.40.190.10">
    <property type="entry name" value="Periplasmic binding protein-like II"/>
    <property type="match status" value="1"/>
</dbReference>
<accession>A0A157LP46</accession>
<sequence>MKKNIVIALLAGVAAVSSAYTYAADAFPNKPIRLVVNFGAGGSTDIAARIVAKKLASILGQGVVVENRSGGGGTIGPSYLAKQEPDGYTIGLTAQGAIATAPWMYKVTYDTDDFDYIGAFSKYRYVFIVNADSPYKNIQDVVDAAKKSSKPLLFGTPGPQTNFVFPMLTKQTGAEFEQVLYKSGMDTTVGVASNQVPMAVVISPEAWPQMQAGKVRMIASATGSRWSEYPDVPTVAEQGFDATIEGYLALGAPKGVPAPVLAKLRDAVEQTMADESVRKEMERAGMEAAYMKGPEYGELMRKEKAKAKVLIQELGLAVQD</sequence>
<reference evidence="3 4" key="1">
    <citation type="submission" date="2016-04" db="EMBL/GenBank/DDBJ databases">
        <authorList>
            <consortium name="Pathogen Informatics"/>
        </authorList>
    </citation>
    <scope>NUCLEOTIDE SEQUENCE [LARGE SCALE GENOMIC DNA]</scope>
    <source>
        <strain evidence="3 4">H044680328</strain>
    </source>
</reference>
<feature type="signal peptide" evidence="2">
    <location>
        <begin position="1"/>
        <end position="23"/>
    </location>
</feature>
<gene>
    <name evidence="3" type="ORF">SAMEA3906487_02895</name>
</gene>
<protein>
    <submittedName>
        <fullName evidence="3">Putattive exported protein</fullName>
    </submittedName>
</protein>
<dbReference type="Pfam" id="PF03401">
    <property type="entry name" value="TctC"/>
    <property type="match status" value="1"/>
</dbReference>
<evidence type="ECO:0000313" key="3">
    <source>
        <dbReference type="EMBL" id="SAI71738.1"/>
    </source>
</evidence>
<evidence type="ECO:0000256" key="1">
    <source>
        <dbReference type="ARBA" id="ARBA00006987"/>
    </source>
</evidence>
<name>A0A157LP46_9BORD</name>
<evidence type="ECO:0000313" key="4">
    <source>
        <dbReference type="Proteomes" id="UP000076825"/>
    </source>
</evidence>
<keyword evidence="4" id="KW-1185">Reference proteome</keyword>
<feature type="chain" id="PRO_5009816486" evidence="2">
    <location>
        <begin position="24"/>
        <end position="320"/>
    </location>
</feature>
<dbReference type="eggNOG" id="COG3181">
    <property type="taxonomic scope" value="Bacteria"/>
</dbReference>
<evidence type="ECO:0000256" key="2">
    <source>
        <dbReference type="SAM" id="SignalP"/>
    </source>
</evidence>
<dbReference type="InterPro" id="IPR042100">
    <property type="entry name" value="Bug_dom1"/>
</dbReference>
<dbReference type="SUPFAM" id="SSF53850">
    <property type="entry name" value="Periplasmic binding protein-like II"/>
    <property type="match status" value="1"/>
</dbReference>
<dbReference type="CDD" id="cd07012">
    <property type="entry name" value="PBP2_Bug_TTT"/>
    <property type="match status" value="1"/>
</dbReference>
<dbReference type="PATRIC" id="fig|123899.6.peg.2884"/>
<proteinExistence type="inferred from homology"/>
<dbReference type="Proteomes" id="UP000076825">
    <property type="component" value="Chromosome 1"/>
</dbReference>
<dbReference type="AlphaFoldDB" id="A0A157LP46"/>
<dbReference type="PANTHER" id="PTHR42928:SF5">
    <property type="entry name" value="BLR1237 PROTEIN"/>
    <property type="match status" value="1"/>
</dbReference>
<comment type="similarity">
    <text evidence="1">Belongs to the UPF0065 (bug) family.</text>
</comment>
<dbReference type="STRING" id="123899.SAMEA3906487_02895"/>
<dbReference type="EMBL" id="LT546645">
    <property type="protein sequence ID" value="SAI71738.1"/>
    <property type="molecule type" value="Genomic_DNA"/>
</dbReference>
<dbReference type="GeneID" id="56589852"/>
<keyword evidence="2" id="KW-0732">Signal</keyword>
<dbReference type="PIRSF" id="PIRSF017082">
    <property type="entry name" value="YflP"/>
    <property type="match status" value="1"/>
</dbReference>